<accession>A0A1J5NS97</accession>
<dbReference type="PROSITE" id="PS51918">
    <property type="entry name" value="RADICAL_SAM"/>
    <property type="match status" value="1"/>
</dbReference>
<dbReference type="InterPro" id="IPR040074">
    <property type="entry name" value="BssD/PflA/YjjW"/>
</dbReference>
<evidence type="ECO:0000256" key="4">
    <source>
        <dbReference type="ARBA" id="ARBA00022691"/>
    </source>
</evidence>
<dbReference type="EC" id="1.97.1.-" evidence="12"/>
<feature type="domain" description="Radical SAM core" evidence="11">
    <location>
        <begin position="23"/>
        <end position="317"/>
    </location>
</feature>
<evidence type="ECO:0000259" key="11">
    <source>
        <dbReference type="PROSITE" id="PS51918"/>
    </source>
</evidence>
<gene>
    <name evidence="12" type="primary">hpdA</name>
    <name evidence="12" type="ORF">MOTE_01600</name>
</gene>
<dbReference type="PANTHER" id="PTHR30352:SF4">
    <property type="entry name" value="PYRUVATE FORMATE-LYASE 2-ACTIVATING ENZYME"/>
    <property type="match status" value="1"/>
</dbReference>
<comment type="similarity">
    <text evidence="2">Belongs to the organic radical-activating enzymes family.</text>
</comment>
<feature type="domain" description="4Fe-4S ferredoxin-type" evidence="10">
    <location>
        <begin position="54"/>
        <end position="83"/>
    </location>
</feature>
<reference evidence="12 13" key="1">
    <citation type="submission" date="2016-08" db="EMBL/GenBank/DDBJ databases">
        <title>Genome-based comparison of Moorella thermoacetic strains.</title>
        <authorList>
            <person name="Poehlein A."/>
            <person name="Bengelsdorf F.R."/>
            <person name="Esser C."/>
            <person name="Duerre P."/>
            <person name="Daniel R."/>
        </authorList>
    </citation>
    <scope>NUCLEOTIDE SEQUENCE [LARGE SCALE GENOMIC DNA]</scope>
    <source>
        <strain evidence="12 13">DSM 21394</strain>
    </source>
</reference>
<dbReference type="NCBIfam" id="TIGR02494">
    <property type="entry name" value="PFLE_PFLC"/>
    <property type="match status" value="1"/>
</dbReference>
<dbReference type="InterPro" id="IPR017896">
    <property type="entry name" value="4Fe4S_Fe-S-bd"/>
</dbReference>
<dbReference type="InterPro" id="IPR001989">
    <property type="entry name" value="Radical_activat_CS"/>
</dbReference>
<evidence type="ECO:0000256" key="6">
    <source>
        <dbReference type="ARBA" id="ARBA00023002"/>
    </source>
</evidence>
<dbReference type="Gene3D" id="3.30.70.20">
    <property type="match status" value="1"/>
</dbReference>
<dbReference type="OrthoDB" id="9782387at2"/>
<evidence type="ECO:0000259" key="10">
    <source>
        <dbReference type="PROSITE" id="PS51379"/>
    </source>
</evidence>
<dbReference type="GO" id="GO:0046872">
    <property type="term" value="F:metal ion binding"/>
    <property type="evidence" value="ECO:0007669"/>
    <property type="project" value="UniProtKB-KW"/>
</dbReference>
<keyword evidence="5" id="KW-0479">Metal-binding</keyword>
<dbReference type="Proteomes" id="UP000182811">
    <property type="component" value="Unassembled WGS sequence"/>
</dbReference>
<dbReference type="SFLD" id="SFLDS00029">
    <property type="entry name" value="Radical_SAM"/>
    <property type="match status" value="1"/>
</dbReference>
<dbReference type="PANTHER" id="PTHR30352">
    <property type="entry name" value="PYRUVATE FORMATE-LYASE-ACTIVATING ENZYME"/>
    <property type="match status" value="1"/>
</dbReference>
<comment type="cofactor">
    <cofactor evidence="1">
        <name>[4Fe-4S] cluster</name>
        <dbReference type="ChEBI" id="CHEBI:49883"/>
    </cofactor>
</comment>
<dbReference type="Pfam" id="PF04055">
    <property type="entry name" value="Radical_SAM"/>
    <property type="match status" value="1"/>
</dbReference>
<keyword evidence="8" id="KW-0411">Iron-sulfur</keyword>
<dbReference type="GO" id="GO:0016491">
    <property type="term" value="F:oxidoreductase activity"/>
    <property type="evidence" value="ECO:0007669"/>
    <property type="project" value="UniProtKB-KW"/>
</dbReference>
<dbReference type="Pfam" id="PF00037">
    <property type="entry name" value="Fer4"/>
    <property type="match status" value="1"/>
</dbReference>
<dbReference type="InterPro" id="IPR034457">
    <property type="entry name" value="Organic_radical-activating"/>
</dbReference>
<comment type="caution">
    <text evidence="12">The sequence shown here is derived from an EMBL/GenBank/DDBJ whole genome shotgun (WGS) entry which is preliminary data.</text>
</comment>
<dbReference type="InterPro" id="IPR013785">
    <property type="entry name" value="Aldolase_TIM"/>
</dbReference>
<dbReference type="SFLD" id="SFLDG01118">
    <property type="entry name" value="activating_enzymes__group_2"/>
    <property type="match status" value="1"/>
</dbReference>
<evidence type="ECO:0000256" key="8">
    <source>
        <dbReference type="ARBA" id="ARBA00023014"/>
    </source>
</evidence>
<evidence type="ECO:0000256" key="3">
    <source>
        <dbReference type="ARBA" id="ARBA00022485"/>
    </source>
</evidence>
<dbReference type="SUPFAM" id="SSF102114">
    <property type="entry name" value="Radical SAM enzymes"/>
    <property type="match status" value="1"/>
</dbReference>
<organism evidence="12 13">
    <name type="scientific">Neomoorella thermoacetica</name>
    <name type="common">Clostridium thermoaceticum</name>
    <dbReference type="NCBI Taxonomy" id="1525"/>
    <lineage>
        <taxon>Bacteria</taxon>
        <taxon>Bacillati</taxon>
        <taxon>Bacillota</taxon>
        <taxon>Clostridia</taxon>
        <taxon>Neomoorellales</taxon>
        <taxon>Neomoorellaceae</taxon>
        <taxon>Neomoorella</taxon>
    </lineage>
</organism>
<dbReference type="SFLD" id="SFLDG01066">
    <property type="entry name" value="organic_radical-activating_enz"/>
    <property type="match status" value="1"/>
</dbReference>
<dbReference type="EMBL" id="MDDC01000001">
    <property type="protein sequence ID" value="OIQ61590.1"/>
    <property type="molecule type" value="Genomic_DNA"/>
</dbReference>
<dbReference type="AlphaFoldDB" id="A0A1J5NS97"/>
<dbReference type="PROSITE" id="PS00198">
    <property type="entry name" value="4FE4S_FER_1"/>
    <property type="match status" value="1"/>
</dbReference>
<protein>
    <submittedName>
        <fullName evidence="12">4-hydroxyphenylacetate decarboxylase activating enzyme</fullName>
        <ecNumber evidence="12">1.97.1.-</ecNumber>
    </submittedName>
</protein>
<keyword evidence="3" id="KW-0004">4Fe-4S</keyword>
<dbReference type="GO" id="GO:0051539">
    <property type="term" value="F:4 iron, 4 sulfur cluster binding"/>
    <property type="evidence" value="ECO:0007669"/>
    <property type="project" value="UniProtKB-KW"/>
</dbReference>
<dbReference type="SUPFAM" id="SSF54862">
    <property type="entry name" value="4Fe-4S ferredoxins"/>
    <property type="match status" value="1"/>
</dbReference>
<evidence type="ECO:0000313" key="13">
    <source>
        <dbReference type="Proteomes" id="UP000182811"/>
    </source>
</evidence>
<comment type="catalytic activity">
    <reaction evidence="9">
        <text>glycyl-[protein] + reduced [flavodoxin] + S-adenosyl-L-methionine = glycin-2-yl radical-[protein] + semiquinone [flavodoxin] + 5'-deoxyadenosine + L-methionine + H(+)</text>
        <dbReference type="Rhea" id="RHEA:61976"/>
        <dbReference type="Rhea" id="RHEA-COMP:10622"/>
        <dbReference type="Rhea" id="RHEA-COMP:14480"/>
        <dbReference type="Rhea" id="RHEA-COMP:15993"/>
        <dbReference type="Rhea" id="RHEA-COMP:15994"/>
        <dbReference type="ChEBI" id="CHEBI:15378"/>
        <dbReference type="ChEBI" id="CHEBI:17319"/>
        <dbReference type="ChEBI" id="CHEBI:29947"/>
        <dbReference type="ChEBI" id="CHEBI:32722"/>
        <dbReference type="ChEBI" id="CHEBI:57618"/>
        <dbReference type="ChEBI" id="CHEBI:57844"/>
        <dbReference type="ChEBI" id="CHEBI:59789"/>
        <dbReference type="ChEBI" id="CHEBI:140311"/>
    </reaction>
</comment>
<dbReference type="InterPro" id="IPR007197">
    <property type="entry name" value="rSAM"/>
</dbReference>
<evidence type="ECO:0000256" key="1">
    <source>
        <dbReference type="ARBA" id="ARBA00001966"/>
    </source>
</evidence>
<keyword evidence="4" id="KW-0949">S-adenosyl-L-methionine</keyword>
<dbReference type="PROSITE" id="PS01087">
    <property type="entry name" value="RADICAL_ACTIVATING"/>
    <property type="match status" value="1"/>
</dbReference>
<proteinExistence type="inferred from homology"/>
<dbReference type="Gene3D" id="3.20.20.70">
    <property type="entry name" value="Aldolase class I"/>
    <property type="match status" value="1"/>
</dbReference>
<evidence type="ECO:0000313" key="12">
    <source>
        <dbReference type="EMBL" id="OIQ61590.1"/>
    </source>
</evidence>
<keyword evidence="7" id="KW-0408">Iron</keyword>
<dbReference type="PIRSF" id="PIRSF000371">
    <property type="entry name" value="PFL_act_enz"/>
    <property type="match status" value="1"/>
</dbReference>
<dbReference type="Pfam" id="PF13353">
    <property type="entry name" value="Fer4_12"/>
    <property type="match status" value="1"/>
</dbReference>
<dbReference type="InterPro" id="IPR017900">
    <property type="entry name" value="4Fe4S_Fe_S_CS"/>
</dbReference>
<evidence type="ECO:0000256" key="2">
    <source>
        <dbReference type="ARBA" id="ARBA00009777"/>
    </source>
</evidence>
<evidence type="ECO:0000256" key="5">
    <source>
        <dbReference type="ARBA" id="ARBA00022723"/>
    </source>
</evidence>
<evidence type="ECO:0000256" key="7">
    <source>
        <dbReference type="ARBA" id="ARBA00023004"/>
    </source>
</evidence>
<dbReference type="PROSITE" id="PS51379">
    <property type="entry name" value="4FE4S_FER_2"/>
    <property type="match status" value="1"/>
</dbReference>
<keyword evidence="6 12" id="KW-0560">Oxidoreductase</keyword>
<dbReference type="InterPro" id="IPR012839">
    <property type="entry name" value="Organic_radical_activase"/>
</dbReference>
<evidence type="ECO:0000256" key="9">
    <source>
        <dbReference type="ARBA" id="ARBA00047365"/>
    </source>
</evidence>
<dbReference type="InterPro" id="IPR058240">
    <property type="entry name" value="rSAM_sf"/>
</dbReference>
<sequence>MINSSTCQEIRGNVFDIQRWSLHDGPGIRTVVFLKGCPLRCLWCCNPESQEPYTEIAYFKDKCIGCGRCVAECPYGAITPSPEGFIAEQGICLEKCFGRQDPPYPCTKKCYSQARKNIGRLMTVKEVLHEVLKDSLIYKQSGGGITVSGGEPMFQARFVKELLAESKANWLHTAMETCGFASWKKYEEVMEYVDFLFLDIKHFDNEKHVEFTGQGNRLILDNARRLAQLTRKKGIEMVVRIPVIPGHTDSEENIKSIVKFVATELEGVKVVELMPYHRLGRGKYASMGRAYQLYDLTTPAPGRIDELKQIVLQHGLATNY</sequence>
<name>A0A1J5NS97_NEOTH</name>